<evidence type="ECO:0000256" key="8">
    <source>
        <dbReference type="SAM" id="SignalP"/>
    </source>
</evidence>
<feature type="compositionally biased region" description="Basic residues" evidence="7">
    <location>
        <begin position="283"/>
        <end position="309"/>
    </location>
</feature>
<dbReference type="PANTHER" id="PTHR12315:SF0">
    <property type="entry name" value="7SK SNRNA METHYLPHOSPHATE CAPPING ENZYME"/>
    <property type="match status" value="1"/>
</dbReference>
<evidence type="ECO:0000256" key="6">
    <source>
        <dbReference type="RuleBase" id="RU367087"/>
    </source>
</evidence>
<dbReference type="AlphaFoldDB" id="A0A9P5VNI4"/>
<feature type="compositionally biased region" description="Basic and acidic residues" evidence="7">
    <location>
        <begin position="258"/>
        <end position="270"/>
    </location>
</feature>
<evidence type="ECO:0000313" key="11">
    <source>
        <dbReference type="Proteomes" id="UP000696485"/>
    </source>
</evidence>
<dbReference type="EC" id="2.1.1.-" evidence="6"/>
<dbReference type="GO" id="GO:0008173">
    <property type="term" value="F:RNA methyltransferase activity"/>
    <property type="evidence" value="ECO:0007669"/>
    <property type="project" value="UniProtKB-UniRule"/>
</dbReference>
<comment type="caution">
    <text evidence="10">The sequence shown here is derived from an EMBL/GenBank/DDBJ whole genome shotgun (WGS) entry which is preliminary data.</text>
</comment>
<comment type="similarity">
    <text evidence="1 6">Belongs to the methyltransferase superfamily.</text>
</comment>
<keyword evidence="3 6" id="KW-0808">Transferase</keyword>
<feature type="chain" id="PRO_5040164576" description="RNA methyltransferase" evidence="8">
    <location>
        <begin position="22"/>
        <end position="845"/>
    </location>
</feature>
<protein>
    <recommendedName>
        <fullName evidence="6">RNA methyltransferase</fullName>
        <ecNumber evidence="6">2.1.1.-</ecNumber>
    </recommendedName>
</protein>
<sequence>MKTSPIILLAVMLAMASAASAYLKHLDCTDTGGAYPRNNGRNDRCTLACCNSAGGRMCINVCTITSEEMHQKWRNETNILGFPYASCTSPETYDSAGKLKVFSPSPRSTFTCAGKELIDEVYSQLLENHHELKGMYFSSPSFESVTLHPGDFIENFSMTSRITNRDDFLGRRNLAQNAKPPILRELIVLVCCGTVVVTHSIQPSNHPSIYQSSTMPKKNRKDVDAEENNATGEDVIMTESSSQKVECKSKKRPQSSESQDRDADDFRGSADDSDPESQEDPKKLKKEKTSKKDKKERKEKNKNKKRLKKEHSTSVNDETSLDAVAKISPSPPPTSSLSTCSIQSPTPSSTTSASGVTTPLVAAEGSLAVSSSAKPTLPCNKIKTPAMLPRTVLASQMVPRQISRPAPGSRTSRPGTPIPLPQSQQRDIPKVFRAKDLVAHHHQSHKETAPQEMTPEMLRSAEPIVVFPAGSQRGRHGEYLFGNYPHYYVKRSSEQKRGRRDRKKMKDQGEGGGEEEKNKSQGDNTAATTSTNTTTTMRRKIYQQEKITVTGATTPSVLLPCTGYEHTHGHATITSVQDLARHVDLRLEFLEPSWFYKKRVLDIGCNAALLTVFIALHYQPRKIQGVDIDPSLIAKAQKFVRNTFSQLSSQAYNQRKTEATPSSPPSSSSLSSGHISGPTPYEAYFPKSMSYLHGLLPVPPKTADTELLFPHNIEFRIADWMASEPDHPKQQDSEEAMWDVIIGFSLTKWIHLHHGDKGLQEFFNKVYKSLAPGGVFLVEPQAFITYNKRSKITPAMRENYLAIKMKPEMFEEYLLQTVGFKESKLLGHSEGAAKNFNRDIFMFRK</sequence>
<name>A0A9P5VNI4_9FUNG</name>
<feature type="compositionally biased region" description="Low complexity" evidence="7">
    <location>
        <begin position="524"/>
        <end position="536"/>
    </location>
</feature>
<evidence type="ECO:0000256" key="4">
    <source>
        <dbReference type="ARBA" id="ARBA00022691"/>
    </source>
</evidence>
<keyword evidence="2 6" id="KW-0489">Methyltransferase</keyword>
<dbReference type="InterPro" id="IPR010675">
    <property type="entry name" value="Bin3_C"/>
</dbReference>
<dbReference type="PROSITE" id="PS51515">
    <property type="entry name" value="BIN3_SAM"/>
    <property type="match status" value="1"/>
</dbReference>
<evidence type="ECO:0000313" key="10">
    <source>
        <dbReference type="EMBL" id="KAF9333931.1"/>
    </source>
</evidence>
<dbReference type="InterPro" id="IPR024160">
    <property type="entry name" value="BIN3_SAM-bd_dom"/>
</dbReference>
<feature type="region of interest" description="Disordered" evidence="7">
    <location>
        <begin position="651"/>
        <end position="675"/>
    </location>
</feature>
<proteinExistence type="inferred from homology"/>
<accession>A0A9P5VNI4</accession>
<gene>
    <name evidence="10" type="ORF">BG006_002960</name>
</gene>
<feature type="compositionally biased region" description="Basic and acidic residues" evidence="7">
    <location>
        <begin position="504"/>
        <end position="520"/>
    </location>
</feature>
<keyword evidence="4 5" id="KW-0949">S-adenosyl-L-methionine</keyword>
<dbReference type="InterPro" id="IPR029063">
    <property type="entry name" value="SAM-dependent_MTases_sf"/>
</dbReference>
<dbReference type="CDD" id="cd02440">
    <property type="entry name" value="AdoMet_MTases"/>
    <property type="match status" value="1"/>
</dbReference>
<feature type="domain" description="Bin3-type SAM" evidence="9">
    <location>
        <begin position="584"/>
        <end position="845"/>
    </location>
</feature>
<keyword evidence="11" id="KW-1185">Reference proteome</keyword>
<dbReference type="GO" id="GO:0008171">
    <property type="term" value="F:O-methyltransferase activity"/>
    <property type="evidence" value="ECO:0007669"/>
    <property type="project" value="UniProtKB-UniRule"/>
</dbReference>
<evidence type="ECO:0000259" key="9">
    <source>
        <dbReference type="PROSITE" id="PS51515"/>
    </source>
</evidence>
<evidence type="ECO:0000256" key="1">
    <source>
        <dbReference type="ARBA" id="ARBA00008361"/>
    </source>
</evidence>
<feature type="compositionally biased region" description="Low complexity" evidence="7">
    <location>
        <begin position="335"/>
        <end position="357"/>
    </location>
</feature>
<evidence type="ECO:0000256" key="5">
    <source>
        <dbReference type="PROSITE-ProRule" id="PRU00848"/>
    </source>
</evidence>
<evidence type="ECO:0000256" key="3">
    <source>
        <dbReference type="ARBA" id="ARBA00022679"/>
    </source>
</evidence>
<dbReference type="SUPFAM" id="SSF53335">
    <property type="entry name" value="S-adenosyl-L-methionine-dependent methyltransferases"/>
    <property type="match status" value="1"/>
</dbReference>
<dbReference type="GO" id="GO:0032259">
    <property type="term" value="P:methylation"/>
    <property type="evidence" value="ECO:0007669"/>
    <property type="project" value="UniProtKB-KW"/>
</dbReference>
<reference evidence="10" key="1">
    <citation type="journal article" date="2020" name="Fungal Divers.">
        <title>Resolving the Mortierellaceae phylogeny through synthesis of multi-gene phylogenetics and phylogenomics.</title>
        <authorList>
            <person name="Vandepol N."/>
            <person name="Liber J."/>
            <person name="Desiro A."/>
            <person name="Na H."/>
            <person name="Kennedy M."/>
            <person name="Barry K."/>
            <person name="Grigoriev I.V."/>
            <person name="Miller A.N."/>
            <person name="O'Donnell K."/>
            <person name="Stajich J.E."/>
            <person name="Bonito G."/>
        </authorList>
    </citation>
    <scope>NUCLEOTIDE SEQUENCE</scope>
    <source>
        <strain evidence="10">NVP1</strain>
    </source>
</reference>
<dbReference type="Proteomes" id="UP000696485">
    <property type="component" value="Unassembled WGS sequence"/>
</dbReference>
<feature type="compositionally biased region" description="Polar residues" evidence="7">
    <location>
        <begin position="203"/>
        <end position="216"/>
    </location>
</feature>
<feature type="region of interest" description="Disordered" evidence="7">
    <location>
        <begin position="203"/>
        <end position="357"/>
    </location>
</feature>
<dbReference type="PANTHER" id="PTHR12315">
    <property type="entry name" value="BICOID-INTERACTING PROTEIN RELATED"/>
    <property type="match status" value="1"/>
</dbReference>
<dbReference type="Pfam" id="PF06859">
    <property type="entry name" value="Bin3"/>
    <property type="match status" value="1"/>
</dbReference>
<evidence type="ECO:0000256" key="2">
    <source>
        <dbReference type="ARBA" id="ARBA00022603"/>
    </source>
</evidence>
<dbReference type="Gene3D" id="3.40.50.150">
    <property type="entry name" value="Vaccinia Virus protein VP39"/>
    <property type="match status" value="1"/>
</dbReference>
<feature type="region of interest" description="Disordered" evidence="7">
    <location>
        <begin position="400"/>
        <end position="426"/>
    </location>
</feature>
<dbReference type="InterPro" id="IPR039772">
    <property type="entry name" value="Bin3-like"/>
</dbReference>
<dbReference type="GO" id="GO:0017069">
    <property type="term" value="F:snRNA binding"/>
    <property type="evidence" value="ECO:0007669"/>
    <property type="project" value="TreeGrafter"/>
</dbReference>
<feature type="region of interest" description="Disordered" evidence="7">
    <location>
        <begin position="491"/>
        <end position="537"/>
    </location>
</feature>
<organism evidence="10 11">
    <name type="scientific">Podila minutissima</name>
    <dbReference type="NCBI Taxonomy" id="64525"/>
    <lineage>
        <taxon>Eukaryota</taxon>
        <taxon>Fungi</taxon>
        <taxon>Fungi incertae sedis</taxon>
        <taxon>Mucoromycota</taxon>
        <taxon>Mortierellomycotina</taxon>
        <taxon>Mortierellomycetes</taxon>
        <taxon>Mortierellales</taxon>
        <taxon>Mortierellaceae</taxon>
        <taxon>Podila</taxon>
    </lineage>
</organism>
<feature type="signal peptide" evidence="8">
    <location>
        <begin position="1"/>
        <end position="21"/>
    </location>
</feature>
<dbReference type="GO" id="GO:0040031">
    <property type="term" value="P:snRNA modification"/>
    <property type="evidence" value="ECO:0007669"/>
    <property type="project" value="TreeGrafter"/>
</dbReference>
<keyword evidence="8" id="KW-0732">Signal</keyword>
<evidence type="ECO:0000256" key="7">
    <source>
        <dbReference type="SAM" id="MobiDB-lite"/>
    </source>
</evidence>
<dbReference type="EMBL" id="JAAAUY010000175">
    <property type="protein sequence ID" value="KAF9333931.1"/>
    <property type="molecule type" value="Genomic_DNA"/>
</dbReference>